<dbReference type="RefSeq" id="WP_246105312.1">
    <property type="nucleotide sequence ID" value="NZ_CP036259.1"/>
</dbReference>
<sequence length="228" mass="23894">MIARQQVLIIVTSFGRIDERHVTGLWLEEFAIPYLALTAAGYGVTIGSPAGGRAPVDPQSVAGHIPPAWQAAAGALAATKKLDVLRVADYDAIIFPGGHGPMFDLATNRHLAGVLPQFAAAGKVIGAVCHGPAALVSAVMPDGKPLLAGKRVTAFTNEEETTTHLQAVVPFFLETRLKALGAEFSKSAPGVGQVVVDGNLVTGQNKQACDRFTQAVLTVLANRAKLRR</sequence>
<reference evidence="5 6" key="1">
    <citation type="submission" date="2019-02" db="EMBL/GenBank/DDBJ databases">
        <title>Closed genome of Sporomusa termitida DSM 4440.</title>
        <authorList>
            <person name="Poehlein A."/>
            <person name="Daniel R."/>
        </authorList>
    </citation>
    <scope>NUCLEOTIDE SEQUENCE [LARGE SCALE GENOMIC DNA]</scope>
    <source>
        <strain evidence="5 6">DSM 4440</strain>
    </source>
</reference>
<feature type="domain" description="DJ-1/PfpI" evidence="4">
    <location>
        <begin position="29"/>
        <end position="217"/>
    </location>
</feature>
<dbReference type="CDD" id="cd03141">
    <property type="entry name" value="GATase1_Hsp31_like"/>
    <property type="match status" value="1"/>
</dbReference>
<dbReference type="Proteomes" id="UP000320776">
    <property type="component" value="Chromosome"/>
</dbReference>
<evidence type="ECO:0000256" key="1">
    <source>
        <dbReference type="ARBA" id="ARBA00023016"/>
    </source>
</evidence>
<dbReference type="GO" id="GO:0019172">
    <property type="term" value="F:glyoxalase III activity"/>
    <property type="evidence" value="ECO:0007669"/>
    <property type="project" value="TreeGrafter"/>
</dbReference>
<dbReference type="Pfam" id="PF01965">
    <property type="entry name" value="DJ-1_PfpI"/>
    <property type="match status" value="1"/>
</dbReference>
<keyword evidence="5" id="KW-0378">Hydrolase</keyword>
<accession>A0A517DWA3</accession>
<dbReference type="InterPro" id="IPR002818">
    <property type="entry name" value="DJ-1/PfpI"/>
</dbReference>
<dbReference type="SUPFAM" id="SSF52317">
    <property type="entry name" value="Class I glutamine amidotransferase-like"/>
    <property type="match status" value="1"/>
</dbReference>
<dbReference type="PANTHER" id="PTHR48094:SF11">
    <property type="entry name" value="GLUTATHIONE-INDEPENDENT GLYOXALASE HSP31-RELATED"/>
    <property type="match status" value="1"/>
</dbReference>
<evidence type="ECO:0000256" key="2">
    <source>
        <dbReference type="ARBA" id="ARBA00023239"/>
    </source>
</evidence>
<keyword evidence="1" id="KW-0346">Stress response</keyword>
<keyword evidence="2" id="KW-0456">Lyase</keyword>
<dbReference type="InterPro" id="IPR050325">
    <property type="entry name" value="Prot/Nucl_acid_deglycase"/>
</dbReference>
<keyword evidence="6" id="KW-1185">Reference proteome</keyword>
<evidence type="ECO:0000313" key="6">
    <source>
        <dbReference type="Proteomes" id="UP000320776"/>
    </source>
</evidence>
<dbReference type="GO" id="GO:0005737">
    <property type="term" value="C:cytoplasm"/>
    <property type="evidence" value="ECO:0007669"/>
    <property type="project" value="TreeGrafter"/>
</dbReference>
<dbReference type="EMBL" id="CP036259">
    <property type="protein sequence ID" value="QDR81631.1"/>
    <property type="molecule type" value="Genomic_DNA"/>
</dbReference>
<dbReference type="InterPro" id="IPR029062">
    <property type="entry name" value="Class_I_gatase-like"/>
</dbReference>
<proteinExistence type="inferred from homology"/>
<dbReference type="GO" id="GO:0016787">
    <property type="term" value="F:hydrolase activity"/>
    <property type="evidence" value="ECO:0007669"/>
    <property type="project" value="UniProtKB-KW"/>
</dbReference>
<evidence type="ECO:0000256" key="3">
    <source>
        <dbReference type="ARBA" id="ARBA00038493"/>
    </source>
</evidence>
<evidence type="ECO:0000313" key="5">
    <source>
        <dbReference type="EMBL" id="QDR81631.1"/>
    </source>
</evidence>
<name>A0A517DWA3_9FIRM</name>
<dbReference type="KEGG" id="sted:SPTER_30380"/>
<dbReference type="PANTHER" id="PTHR48094">
    <property type="entry name" value="PROTEIN/NUCLEIC ACID DEGLYCASE DJ-1-RELATED"/>
    <property type="match status" value="1"/>
</dbReference>
<evidence type="ECO:0000259" key="4">
    <source>
        <dbReference type="Pfam" id="PF01965"/>
    </source>
</evidence>
<dbReference type="AlphaFoldDB" id="A0A517DWA3"/>
<dbReference type="GO" id="GO:0019243">
    <property type="term" value="P:methylglyoxal catabolic process to D-lactate via S-lactoyl-glutathione"/>
    <property type="evidence" value="ECO:0007669"/>
    <property type="project" value="TreeGrafter"/>
</dbReference>
<organism evidence="5 6">
    <name type="scientific">Sporomusa termitida</name>
    <dbReference type="NCBI Taxonomy" id="2377"/>
    <lineage>
        <taxon>Bacteria</taxon>
        <taxon>Bacillati</taxon>
        <taxon>Bacillota</taxon>
        <taxon>Negativicutes</taxon>
        <taxon>Selenomonadales</taxon>
        <taxon>Sporomusaceae</taxon>
        <taxon>Sporomusa</taxon>
    </lineage>
</organism>
<dbReference type="Gene3D" id="3.40.50.880">
    <property type="match status" value="1"/>
</dbReference>
<dbReference type="EC" id="3.1.2.-" evidence="5"/>
<gene>
    <name evidence="5" type="primary">yhbO</name>
    <name evidence="5" type="ORF">SPTER_30380</name>
</gene>
<protein>
    <submittedName>
        <fullName evidence="5">Protein/nucleic acid deglycase 2</fullName>
        <ecNumber evidence="5">3.1.2.-</ecNumber>
    </submittedName>
</protein>
<comment type="similarity">
    <text evidence="3">Belongs to the peptidase C56 family. HSP31-like subfamily.</text>
</comment>